<dbReference type="InterPro" id="IPR055130">
    <property type="entry name" value="PreP_C"/>
</dbReference>
<dbReference type="InterPro" id="IPR013578">
    <property type="entry name" value="Peptidase_M16C_assoc"/>
</dbReference>
<dbReference type="PANTHER" id="PTHR43016:SF13">
    <property type="entry name" value="PRESEQUENCE PROTEASE, MITOCHONDRIAL"/>
    <property type="match status" value="1"/>
</dbReference>
<dbReference type="Proteomes" id="UP001163739">
    <property type="component" value="Chromosome"/>
</dbReference>
<sequence length="977" mass="109069">MSETTSSNMSSHPAFELLRTQKIDSLKVEIEEYIHLKTGARHLHLAADNDENVFLVGLKTVPQDNKGVAHILEHTALCGSERFPVRDPFFMMIRRSLNTFMNAFTSSDWTAYPFASKNRKDFDNLLSVYLDSVFFSSLDRLDFAQEGHRLEFEETNNVESNLTYKGVVYNEMKGAMSSPISQLWQTLTKYVFPTTTYHYNSGGEPEHITDLSYDELIAFYRKHYHPSNAVFLTFGNIPAFEHHEKFEELVLNKFDKQHEEIVVTDEKRYFSPVRIQESYPVNSEDETQKKTHIVMGWLLGHSFNLEQNLEAHLLSNVLFENSASPLQKALETTSLGHAPSPLCGLEDSNREMTFVCGVEGSEVDSTEAVEVLVNSVLEKVAEEGVAKERLEAVLHQLELSQREISGDHYPYGLQLILGALSPMLHGGDPVELLDLEPVIENLRNKIEDPDYIKGLVKRLLLENPHRVTLSLKPDASYEGQREKALQAELAKIKDQLSSEEKQQIVDQAKALAERQSQKDDETILPKVGIEDVPLALSIPESKTYASSSNIETYGQGTNGLVYHQVIVDLPALSEDEISVLPIYTSCLTEMGAGNSSYLDIQNKQSEVTGGIAAYSSIKGSIDDEQNVSGYIVFSGKALARNSDALALLMKEIVLDVRFDESERLHELVSQIRAKKEQSITSNGHGLAMGAATSLMSPIAKLSFNLGGLLGIKHIKELDDSLSDPKALKRLQAALSDLHEKVSSSKRRFLVIAEPEKVDEVAQFASNIWDSVESVDHEAFSLKPVREQVKQGWLTATQVNFCAKAYPTVAIEHADSAALTVLGGFLRNGYLHRTIREQGGAYGGGAGQDSGIAAFRFFSYRDPRLEETLTDFDRSLEWMQTENHEASALEEAVLGVVSQIDKPKSPAGEAKSDYHSELFGRTAEQRVRFRQRVLEVTLDDLKRVTKRYFSPEKASVAVVTSPTNRALIESLGLDVQEL</sequence>
<dbReference type="PROSITE" id="PS00143">
    <property type="entry name" value="INSULINASE"/>
    <property type="match status" value="1"/>
</dbReference>
<dbReference type="Pfam" id="PF00675">
    <property type="entry name" value="Peptidase_M16"/>
    <property type="match status" value="1"/>
</dbReference>
<evidence type="ECO:0000259" key="4">
    <source>
        <dbReference type="SMART" id="SM01264"/>
    </source>
</evidence>
<evidence type="ECO:0000313" key="6">
    <source>
        <dbReference type="Proteomes" id="UP001163739"/>
    </source>
</evidence>
<name>A0ABY6MY63_9ALTE</name>
<dbReference type="EMBL" id="CP100390">
    <property type="protein sequence ID" value="UZE94717.1"/>
    <property type="molecule type" value="Genomic_DNA"/>
</dbReference>
<dbReference type="Pfam" id="PF22516">
    <property type="entry name" value="PreP_C"/>
    <property type="match status" value="1"/>
</dbReference>
<keyword evidence="6" id="KW-1185">Reference proteome</keyword>
<dbReference type="InterPro" id="IPR011249">
    <property type="entry name" value="Metalloenz_LuxS/M16"/>
</dbReference>
<reference evidence="5" key="1">
    <citation type="submission" date="2022-06" db="EMBL/GenBank/DDBJ databases">
        <title>Alkalimarinus sp. nov., isolated from gut of a Alitta virens.</title>
        <authorList>
            <person name="Yang A.I."/>
            <person name="Shin N.-R."/>
        </authorList>
    </citation>
    <scope>NUCLEOTIDE SEQUENCE</scope>
    <source>
        <strain evidence="5">A2M4</strain>
    </source>
</reference>
<proteinExistence type="inferred from homology"/>
<evidence type="ECO:0000256" key="2">
    <source>
        <dbReference type="ARBA" id="ARBA00007261"/>
    </source>
</evidence>
<feature type="domain" description="Peptidase M16C associated" evidence="4">
    <location>
        <begin position="471"/>
        <end position="717"/>
    </location>
</feature>
<comment type="similarity">
    <text evidence="2 3">Belongs to the peptidase M16 family.</text>
</comment>
<dbReference type="SUPFAM" id="SSF63411">
    <property type="entry name" value="LuxS/MPP-like metallohydrolase"/>
    <property type="match status" value="4"/>
</dbReference>
<evidence type="ECO:0000256" key="3">
    <source>
        <dbReference type="RuleBase" id="RU004447"/>
    </source>
</evidence>
<comment type="cofactor">
    <cofactor evidence="1">
        <name>Zn(2+)</name>
        <dbReference type="ChEBI" id="CHEBI:29105"/>
    </cofactor>
</comment>
<dbReference type="Pfam" id="PF08367">
    <property type="entry name" value="M16C_assoc"/>
    <property type="match status" value="1"/>
</dbReference>
<dbReference type="RefSeq" id="WP_265046210.1">
    <property type="nucleotide sequence ID" value="NZ_CP100390.1"/>
</dbReference>
<organism evidence="5 6">
    <name type="scientific">Alkalimarinus alittae</name>
    <dbReference type="NCBI Taxonomy" id="2961619"/>
    <lineage>
        <taxon>Bacteria</taxon>
        <taxon>Pseudomonadati</taxon>
        <taxon>Pseudomonadota</taxon>
        <taxon>Gammaproteobacteria</taxon>
        <taxon>Alteromonadales</taxon>
        <taxon>Alteromonadaceae</taxon>
        <taxon>Alkalimarinus</taxon>
    </lineage>
</organism>
<dbReference type="InterPro" id="IPR001431">
    <property type="entry name" value="Pept_M16_Zn_BS"/>
</dbReference>
<accession>A0ABY6MY63</accession>
<protein>
    <submittedName>
        <fullName evidence="5">Insulinase family protein</fullName>
    </submittedName>
</protein>
<gene>
    <name evidence="5" type="ORF">NKI27_11555</name>
</gene>
<dbReference type="Pfam" id="PF05193">
    <property type="entry name" value="Peptidase_M16_C"/>
    <property type="match status" value="1"/>
</dbReference>
<dbReference type="InterPro" id="IPR011765">
    <property type="entry name" value="Pept_M16_N"/>
</dbReference>
<dbReference type="Gene3D" id="3.30.830.10">
    <property type="entry name" value="Metalloenzyme, LuxS/M16 peptidase-like"/>
    <property type="match status" value="4"/>
</dbReference>
<dbReference type="SMART" id="SM01264">
    <property type="entry name" value="M16C_associated"/>
    <property type="match status" value="1"/>
</dbReference>
<dbReference type="InterPro" id="IPR007863">
    <property type="entry name" value="Peptidase_M16_C"/>
</dbReference>
<evidence type="ECO:0000256" key="1">
    <source>
        <dbReference type="ARBA" id="ARBA00001947"/>
    </source>
</evidence>
<dbReference type="PANTHER" id="PTHR43016">
    <property type="entry name" value="PRESEQUENCE PROTEASE"/>
    <property type="match status" value="1"/>
</dbReference>
<evidence type="ECO:0000313" key="5">
    <source>
        <dbReference type="EMBL" id="UZE94717.1"/>
    </source>
</evidence>